<dbReference type="AlphaFoldDB" id="A0A183FK30"/>
<protein>
    <submittedName>
        <fullName evidence="4">CX domain-containing protein</fullName>
    </submittedName>
</protein>
<reference evidence="4" key="2">
    <citation type="submission" date="2019-09" db="UniProtKB">
        <authorList>
            <consortium name="WormBaseParasite"/>
        </authorList>
    </citation>
    <scope>IDENTIFICATION</scope>
</reference>
<gene>
    <name evidence="2" type="ORF">HPBE_LOCUS7452</name>
</gene>
<reference evidence="2 3" key="1">
    <citation type="submission" date="2018-11" db="EMBL/GenBank/DDBJ databases">
        <authorList>
            <consortium name="Pathogen Informatics"/>
        </authorList>
    </citation>
    <scope>NUCLEOTIDE SEQUENCE [LARGE SCALE GENOMIC DNA]</scope>
</reference>
<keyword evidence="3" id="KW-1185">Reference proteome</keyword>
<evidence type="ECO:0000256" key="1">
    <source>
        <dbReference type="SAM" id="SignalP"/>
    </source>
</evidence>
<dbReference type="WBParaSite" id="HPBE_0000745101-mRNA-1">
    <property type="protein sequence ID" value="HPBE_0000745101-mRNA-1"/>
    <property type="gene ID" value="HPBE_0000745101"/>
</dbReference>
<sequence>MAHFYQWLLVSTLILILVPWSGAEKDDDEMTEYRFGPRLPIQRIAEANPGKSTTAHGRAPTWITWGENGISEYRGGPRPWRVRVRRDTSGDGSAIKNVGLSESPMSRTRRWIPWRMYRPWGLPYGGWGYPYGGFGYPYYAPWGGGFGIGLGFGGMFFG</sequence>
<proteinExistence type="predicted"/>
<dbReference type="Proteomes" id="UP000050761">
    <property type="component" value="Unassembled WGS sequence"/>
</dbReference>
<feature type="chain" id="PRO_5044551473" evidence="1">
    <location>
        <begin position="24"/>
        <end position="158"/>
    </location>
</feature>
<evidence type="ECO:0000313" key="3">
    <source>
        <dbReference type="Proteomes" id="UP000050761"/>
    </source>
</evidence>
<accession>A0A3P7XDS7</accession>
<name>A0A183FK30_HELPZ</name>
<evidence type="ECO:0000313" key="4">
    <source>
        <dbReference type="WBParaSite" id="HPBE_0000745101-mRNA-1"/>
    </source>
</evidence>
<feature type="signal peptide" evidence="1">
    <location>
        <begin position="1"/>
        <end position="23"/>
    </location>
</feature>
<dbReference type="EMBL" id="UZAH01025894">
    <property type="protein sequence ID" value="VDO72340.1"/>
    <property type="molecule type" value="Genomic_DNA"/>
</dbReference>
<keyword evidence="1" id="KW-0732">Signal</keyword>
<organism evidence="3 4">
    <name type="scientific">Heligmosomoides polygyrus</name>
    <name type="common">Parasitic roundworm</name>
    <dbReference type="NCBI Taxonomy" id="6339"/>
    <lineage>
        <taxon>Eukaryota</taxon>
        <taxon>Metazoa</taxon>
        <taxon>Ecdysozoa</taxon>
        <taxon>Nematoda</taxon>
        <taxon>Chromadorea</taxon>
        <taxon>Rhabditida</taxon>
        <taxon>Rhabditina</taxon>
        <taxon>Rhabditomorpha</taxon>
        <taxon>Strongyloidea</taxon>
        <taxon>Heligmosomidae</taxon>
        <taxon>Heligmosomoides</taxon>
    </lineage>
</organism>
<accession>A0A183FK30</accession>
<evidence type="ECO:0000313" key="2">
    <source>
        <dbReference type="EMBL" id="VDO72340.1"/>
    </source>
</evidence>